<sequence length="48" mass="5207">DLAVKFCTNCGKTLEPDEKFCTKCGTKVPESQREKPSSSNMNRGGAVN</sequence>
<feature type="domain" description="Zinc-ribbon" evidence="2">
    <location>
        <begin position="6"/>
        <end position="28"/>
    </location>
</feature>
<proteinExistence type="predicted"/>
<evidence type="ECO:0000256" key="1">
    <source>
        <dbReference type="SAM" id="MobiDB-lite"/>
    </source>
</evidence>
<organism evidence="3 4">
    <name type="scientific">Staphylococcus condimenti</name>
    <dbReference type="NCBI Taxonomy" id="70255"/>
    <lineage>
        <taxon>Bacteria</taxon>
        <taxon>Bacillati</taxon>
        <taxon>Bacillota</taxon>
        <taxon>Bacilli</taxon>
        <taxon>Bacillales</taxon>
        <taxon>Staphylococcaceae</taxon>
        <taxon>Staphylococcus</taxon>
    </lineage>
</organism>
<name>A0A4V2DW26_9STAP</name>
<dbReference type="InterPro" id="IPR026870">
    <property type="entry name" value="Zinc_ribbon_dom"/>
</dbReference>
<feature type="region of interest" description="Disordered" evidence="1">
    <location>
        <begin position="26"/>
        <end position="48"/>
    </location>
</feature>
<dbReference type="InterPro" id="IPR038587">
    <property type="entry name" value="Ribosomal_eL40_sf"/>
</dbReference>
<reference evidence="3 4" key="1">
    <citation type="submission" date="2018-11" db="EMBL/GenBank/DDBJ databases">
        <title>Genomic profiling of Staphylococcus species from a Poultry farm system in KwaZulu-Natal, South Africa.</title>
        <authorList>
            <person name="Amoako D.G."/>
            <person name="Somboro A.M."/>
            <person name="Abia A.L.K."/>
            <person name="Bester L.A."/>
            <person name="Essack S.Y."/>
        </authorList>
    </citation>
    <scope>NUCLEOTIDE SEQUENCE [LARGE SCALE GENOMIC DNA]</scope>
    <source>
        <strain evidence="3 4">SA11</strain>
    </source>
</reference>
<dbReference type="EMBL" id="RQTE01000688">
    <property type="protein sequence ID" value="RZH97866.1"/>
    <property type="molecule type" value="Genomic_DNA"/>
</dbReference>
<dbReference type="AlphaFoldDB" id="A0A4V2DW26"/>
<dbReference type="Pfam" id="PF13240">
    <property type="entry name" value="Zn_Ribbon_1"/>
    <property type="match status" value="1"/>
</dbReference>
<feature type="non-terminal residue" evidence="3">
    <location>
        <position position="1"/>
    </location>
</feature>
<evidence type="ECO:0000313" key="3">
    <source>
        <dbReference type="EMBL" id="RZH97866.1"/>
    </source>
</evidence>
<accession>A0A4V2DW26</accession>
<protein>
    <submittedName>
        <fullName evidence="3">Zinc-ribbon domain-containing protein</fullName>
    </submittedName>
</protein>
<dbReference type="Proteomes" id="UP000293854">
    <property type="component" value="Unassembled WGS sequence"/>
</dbReference>
<dbReference type="Gene3D" id="4.10.1060.50">
    <property type="match status" value="1"/>
</dbReference>
<evidence type="ECO:0000313" key="4">
    <source>
        <dbReference type="Proteomes" id="UP000293854"/>
    </source>
</evidence>
<comment type="caution">
    <text evidence="3">The sequence shown here is derived from an EMBL/GenBank/DDBJ whole genome shotgun (WGS) entry which is preliminary data.</text>
</comment>
<evidence type="ECO:0000259" key="2">
    <source>
        <dbReference type="Pfam" id="PF13240"/>
    </source>
</evidence>
<gene>
    <name evidence="3" type="ORF">EIG99_14685</name>
</gene>